<dbReference type="PANTHER" id="PTHR43137">
    <property type="entry name" value="DIHYDROOROTASE"/>
    <property type="match status" value="1"/>
</dbReference>
<dbReference type="PIRSF" id="PIRSF001237">
    <property type="entry name" value="DHOdimr"/>
    <property type="match status" value="1"/>
</dbReference>
<evidence type="ECO:0000256" key="2">
    <source>
        <dbReference type="ARBA" id="ARBA00022801"/>
    </source>
</evidence>
<dbReference type="EMBL" id="HBGN01038727">
    <property type="protein sequence ID" value="CAD9356982.1"/>
    <property type="molecule type" value="Transcribed_RNA"/>
</dbReference>
<evidence type="ECO:0000256" key="4">
    <source>
        <dbReference type="ARBA" id="ARBA00022975"/>
    </source>
</evidence>
<dbReference type="HAMAP" id="MF_00219">
    <property type="entry name" value="PyrC_classII"/>
    <property type="match status" value="1"/>
</dbReference>
<evidence type="ECO:0000313" key="6">
    <source>
        <dbReference type="EMBL" id="CAE4662880.1"/>
    </source>
</evidence>
<dbReference type="InterPro" id="IPR002195">
    <property type="entry name" value="Dihydroorotase_CS"/>
</dbReference>
<evidence type="ECO:0000256" key="3">
    <source>
        <dbReference type="ARBA" id="ARBA00022833"/>
    </source>
</evidence>
<dbReference type="AlphaFoldDB" id="A0A6V2PG69"/>
<dbReference type="GO" id="GO:0006207">
    <property type="term" value="P:'de novo' pyrimidine nucleobase biosynthetic process"/>
    <property type="evidence" value="ECO:0007669"/>
    <property type="project" value="TreeGrafter"/>
</dbReference>
<dbReference type="CDD" id="cd01294">
    <property type="entry name" value="DHOase"/>
    <property type="match status" value="1"/>
</dbReference>
<protein>
    <submittedName>
        <fullName evidence="5">Uncharacterized protein</fullName>
    </submittedName>
</protein>
<dbReference type="PROSITE" id="PS00483">
    <property type="entry name" value="DIHYDROOROTASE_2"/>
    <property type="match status" value="1"/>
</dbReference>
<dbReference type="InterPro" id="IPR004721">
    <property type="entry name" value="DHOdimr"/>
</dbReference>
<gene>
    <name evidence="6" type="ORF">DBRI00130_LOCUS41758</name>
    <name evidence="5" type="ORF">DBRI1063_LOCUS24782</name>
</gene>
<proteinExistence type="inferred from homology"/>
<evidence type="ECO:0000313" key="5">
    <source>
        <dbReference type="EMBL" id="CAD9356982.1"/>
    </source>
</evidence>
<dbReference type="GO" id="GO:0004151">
    <property type="term" value="F:dihydroorotase activity"/>
    <property type="evidence" value="ECO:0007669"/>
    <property type="project" value="InterPro"/>
</dbReference>
<dbReference type="GO" id="GO:0005737">
    <property type="term" value="C:cytoplasm"/>
    <property type="evidence" value="ECO:0007669"/>
    <property type="project" value="TreeGrafter"/>
</dbReference>
<sequence>MFFAGESVPEGTKITLTLPDDFHHHFRDDDKLKTVSGHASQRFGRCIAMPNLQPPVVKTDMALAYRDRILASLPSIGPKVEPLMTLYLTDMTTPEEVKKAYATGFIHAAKYYPAGATTNSEFGVTDVKKTYPALRAMAEIGMILCIHSEVTGHMVDIFDREAQFIDDIMKPLVEDIPDLKIVMEHISTKDAVDYVVTAPERVKATITCHHLLYNRNALLVGGLKPHFYCLPILKRETHREALIAAATSGNSKFFAGTDSAPHATSRKESSCGCAGVYTAHGAVELYAEAFEMMGKLDKLEPFCSHFGADFYGLKRNERKITLEKKKWVVPMTYEFGVETVTPLRGGDTISWSIVEE</sequence>
<dbReference type="GO" id="GO:0046872">
    <property type="term" value="F:metal ion binding"/>
    <property type="evidence" value="ECO:0007669"/>
    <property type="project" value="UniProtKB-KW"/>
</dbReference>
<keyword evidence="3" id="KW-0862">Zinc</keyword>
<keyword evidence="4" id="KW-0665">Pyrimidine biosynthesis</keyword>
<name>A0A6V2PG69_9STRA</name>
<dbReference type="Gene3D" id="3.20.20.140">
    <property type="entry name" value="Metal-dependent hydrolases"/>
    <property type="match status" value="1"/>
</dbReference>
<keyword evidence="2" id="KW-0378">Hydrolase</keyword>
<dbReference type="InterPro" id="IPR032466">
    <property type="entry name" value="Metal_Hydrolase"/>
</dbReference>
<keyword evidence="1" id="KW-0479">Metal-binding</keyword>
<accession>A0A6V2PG69</accession>
<dbReference type="EMBL" id="HBNS01058053">
    <property type="protein sequence ID" value="CAE4662880.1"/>
    <property type="molecule type" value="Transcribed_RNA"/>
</dbReference>
<dbReference type="NCBIfam" id="TIGR00856">
    <property type="entry name" value="pyrC_dimer"/>
    <property type="match status" value="1"/>
</dbReference>
<evidence type="ECO:0000256" key="1">
    <source>
        <dbReference type="ARBA" id="ARBA00022723"/>
    </source>
</evidence>
<dbReference type="GO" id="GO:0044205">
    <property type="term" value="P:'de novo' UMP biosynthetic process"/>
    <property type="evidence" value="ECO:0007669"/>
    <property type="project" value="UniProtKB-UniPathway"/>
</dbReference>
<reference evidence="5" key="1">
    <citation type="submission" date="2021-01" db="EMBL/GenBank/DDBJ databases">
        <authorList>
            <person name="Corre E."/>
            <person name="Pelletier E."/>
            <person name="Niang G."/>
            <person name="Scheremetjew M."/>
            <person name="Finn R."/>
            <person name="Kale V."/>
            <person name="Holt S."/>
            <person name="Cochrane G."/>
            <person name="Meng A."/>
            <person name="Brown T."/>
            <person name="Cohen L."/>
        </authorList>
    </citation>
    <scope>NUCLEOTIDE SEQUENCE</scope>
    <source>
        <strain evidence="6">GSO104</strain>
        <strain evidence="5">Pop2</strain>
    </source>
</reference>
<organism evidence="5">
    <name type="scientific">Ditylum brightwellii</name>
    <dbReference type="NCBI Taxonomy" id="49249"/>
    <lineage>
        <taxon>Eukaryota</taxon>
        <taxon>Sar</taxon>
        <taxon>Stramenopiles</taxon>
        <taxon>Ochrophyta</taxon>
        <taxon>Bacillariophyta</taxon>
        <taxon>Mediophyceae</taxon>
        <taxon>Lithodesmiophycidae</taxon>
        <taxon>Lithodesmiales</taxon>
        <taxon>Lithodesmiaceae</taxon>
        <taxon>Ditylum</taxon>
    </lineage>
</organism>
<dbReference type="PANTHER" id="PTHR43137:SF1">
    <property type="entry name" value="DIHYDROOROTASE"/>
    <property type="match status" value="1"/>
</dbReference>
<dbReference type="UniPathway" id="UPA00070">
    <property type="reaction ID" value="UER00117"/>
</dbReference>
<dbReference type="SUPFAM" id="SSF51556">
    <property type="entry name" value="Metallo-dependent hydrolases"/>
    <property type="match status" value="1"/>
</dbReference>